<comment type="subcellular location">
    <subcellularLocation>
        <location evidence="1">Cell membrane</location>
        <topology evidence="1">Multi-pass membrane protein</topology>
    </subcellularLocation>
</comment>
<protein>
    <submittedName>
        <fullName evidence="7">Sodium:phosphate symporter</fullName>
    </submittedName>
</protein>
<dbReference type="AlphaFoldDB" id="A0A4Y8PSX3"/>
<dbReference type="GO" id="GO:0005436">
    <property type="term" value="F:sodium:phosphate symporter activity"/>
    <property type="evidence" value="ECO:0007669"/>
    <property type="project" value="InterPro"/>
</dbReference>
<evidence type="ECO:0000256" key="1">
    <source>
        <dbReference type="ARBA" id="ARBA00004651"/>
    </source>
</evidence>
<dbReference type="NCBIfam" id="NF037997">
    <property type="entry name" value="Na_Pi_symport"/>
    <property type="match status" value="2"/>
</dbReference>
<dbReference type="InterPro" id="IPR003841">
    <property type="entry name" value="Na/Pi_transpt"/>
</dbReference>
<evidence type="ECO:0000256" key="6">
    <source>
        <dbReference type="SAM" id="Phobius"/>
    </source>
</evidence>
<dbReference type="GO" id="GO:0005886">
    <property type="term" value="C:plasma membrane"/>
    <property type="evidence" value="ECO:0007669"/>
    <property type="project" value="UniProtKB-SubCell"/>
</dbReference>
<dbReference type="PANTHER" id="PTHR10010:SF46">
    <property type="entry name" value="SODIUM-DEPENDENT PHOSPHATE TRANSPORT PROTEIN 2B"/>
    <property type="match status" value="1"/>
</dbReference>
<evidence type="ECO:0000256" key="5">
    <source>
        <dbReference type="ARBA" id="ARBA00023136"/>
    </source>
</evidence>
<keyword evidence="8" id="KW-1185">Reference proteome</keyword>
<feature type="transmembrane region" description="Helical" evidence="6">
    <location>
        <begin position="285"/>
        <end position="310"/>
    </location>
</feature>
<comment type="caution">
    <text evidence="7">The sequence shown here is derived from an EMBL/GenBank/DDBJ whole genome shotgun (WGS) entry which is preliminary data.</text>
</comment>
<dbReference type="Pfam" id="PF02690">
    <property type="entry name" value="Na_Pi_cotrans"/>
    <property type="match status" value="2"/>
</dbReference>
<dbReference type="RefSeq" id="WP_134757075.1">
    <property type="nucleotide sequence ID" value="NZ_MYFO02000016.1"/>
</dbReference>
<dbReference type="PANTHER" id="PTHR10010">
    <property type="entry name" value="SOLUTE CARRIER FAMILY 34 SODIUM PHOSPHATE , MEMBER 2-RELATED"/>
    <property type="match status" value="1"/>
</dbReference>
<evidence type="ECO:0000256" key="3">
    <source>
        <dbReference type="ARBA" id="ARBA00022692"/>
    </source>
</evidence>
<reference evidence="7 8" key="1">
    <citation type="submission" date="2017-03" db="EMBL/GenBank/DDBJ databases">
        <title>Isolation of Levoglucosan Utilizing Bacteria.</title>
        <authorList>
            <person name="Arya A.S."/>
        </authorList>
    </citation>
    <scope>NUCLEOTIDE SEQUENCE [LARGE SCALE GENOMIC DNA]</scope>
    <source>
        <strain evidence="7 8">MEC069</strain>
    </source>
</reference>
<keyword evidence="3 6" id="KW-0812">Transmembrane</keyword>
<dbReference type="OrthoDB" id="9763003at2"/>
<dbReference type="Proteomes" id="UP000298246">
    <property type="component" value="Unassembled WGS sequence"/>
</dbReference>
<evidence type="ECO:0000256" key="4">
    <source>
        <dbReference type="ARBA" id="ARBA00022989"/>
    </source>
</evidence>
<keyword evidence="2" id="KW-1003">Cell membrane</keyword>
<gene>
    <name evidence="7" type="ORF">B5M42_22570</name>
</gene>
<feature type="transmembrane region" description="Helical" evidence="6">
    <location>
        <begin position="213"/>
        <end position="238"/>
    </location>
</feature>
<keyword evidence="4 6" id="KW-1133">Transmembrane helix</keyword>
<organism evidence="7 8">
    <name type="scientific">Paenibacillus athensensis</name>
    <dbReference type="NCBI Taxonomy" id="1967502"/>
    <lineage>
        <taxon>Bacteria</taxon>
        <taxon>Bacillati</taxon>
        <taxon>Bacillota</taxon>
        <taxon>Bacilli</taxon>
        <taxon>Bacillales</taxon>
        <taxon>Paenibacillaceae</taxon>
        <taxon>Paenibacillus</taxon>
    </lineage>
</organism>
<dbReference type="EMBL" id="MYFO01000046">
    <property type="protein sequence ID" value="TFE83583.1"/>
    <property type="molecule type" value="Genomic_DNA"/>
</dbReference>
<evidence type="ECO:0000256" key="2">
    <source>
        <dbReference type="ARBA" id="ARBA00022475"/>
    </source>
</evidence>
<accession>A0A4Y8PSX3</accession>
<sequence>MFTAIVLPMLMGLAVFLFGMKLMEAALHQWAGARLTSWLERFTRTPLRGMAASAVLTAMLQSSTAITVIAIGLVNAGVLTFARTLGIVLGTNIGTCLTTELIGLSISGLGLPLLLIGAAGWLASWLLAGALPPPAARRAIDGGRDCGNGGDATGAAPAAPTARGWQRSLRFGSLALAGFALVLLGIAMLQALGPALEAQGLFAWFTAHAAQSLLWGVLAGAAVTALIHSSAAVIAMAMSLAASGALTPELGIAITLGANVGTCATALIAALGGSRAGQLVAWSHVVLNVGGALLFYPLLHQLAALSALLAHDPAAQIARAQTLFNVICSLIALPAAYLNSWSRLSLRS</sequence>
<keyword evidence="5 6" id="KW-0472">Membrane</keyword>
<evidence type="ECO:0000313" key="8">
    <source>
        <dbReference type="Proteomes" id="UP000298246"/>
    </source>
</evidence>
<feature type="transmembrane region" description="Helical" evidence="6">
    <location>
        <begin position="322"/>
        <end position="341"/>
    </location>
</feature>
<name>A0A4Y8PSX3_9BACL</name>
<feature type="transmembrane region" description="Helical" evidence="6">
    <location>
        <begin position="112"/>
        <end position="131"/>
    </location>
</feature>
<feature type="transmembrane region" description="Helical" evidence="6">
    <location>
        <begin position="250"/>
        <end position="273"/>
    </location>
</feature>
<feature type="transmembrane region" description="Helical" evidence="6">
    <location>
        <begin position="171"/>
        <end position="193"/>
    </location>
</feature>
<evidence type="ECO:0000313" key="7">
    <source>
        <dbReference type="EMBL" id="TFE83583.1"/>
    </source>
</evidence>
<dbReference type="GO" id="GO:0044341">
    <property type="term" value="P:sodium-dependent phosphate transport"/>
    <property type="evidence" value="ECO:0007669"/>
    <property type="project" value="InterPro"/>
</dbReference>
<proteinExistence type="predicted"/>